<evidence type="ECO:0000256" key="1">
    <source>
        <dbReference type="ARBA" id="ARBA00023015"/>
    </source>
</evidence>
<dbReference type="InterPro" id="IPR035472">
    <property type="entry name" value="RpiR-like_SIS"/>
</dbReference>
<dbReference type="Proteomes" id="UP001240643">
    <property type="component" value="Unassembled WGS sequence"/>
</dbReference>
<sequence length="275" mass="31672">MKKGVFKPILQKRNRLSESDLNIFNYINSFPDDSFNLNLTELAAACFVSEASVSRFVRKNLFNSYREMVLYINKQIQSINSQSCLLINQDEEFNKLYNIQNYAFQATINDRNLQKIKTAANMIYQANRVAVLGLGSSYKTASEFAANLRKIGLNVISDPDFHVFFPLIALLDKKSLLIVVSNKMINREIIIAIETAKSQQCKIVVITSNEENILNNCIDLKISYHKIHDKNKHVPSASKISQFLIIDYLFDHLLNKNPKFKKNLDKTQNILKKWI</sequence>
<dbReference type="SUPFAM" id="SSF46689">
    <property type="entry name" value="Homeodomain-like"/>
    <property type="match status" value="1"/>
</dbReference>
<comment type="caution">
    <text evidence="6">The sequence shown here is derived from an EMBL/GenBank/DDBJ whole genome shotgun (WGS) entry which is preliminary data.</text>
</comment>
<evidence type="ECO:0000256" key="2">
    <source>
        <dbReference type="ARBA" id="ARBA00023125"/>
    </source>
</evidence>
<gene>
    <name evidence="6" type="ORF">J2Z62_000401</name>
</gene>
<evidence type="ECO:0000313" key="6">
    <source>
        <dbReference type="EMBL" id="MDQ0513963.1"/>
    </source>
</evidence>
<keyword evidence="7" id="KW-1185">Reference proteome</keyword>
<protein>
    <submittedName>
        <fullName evidence="6">RpiR family carbohydrate utilization transcriptional regulator</fullName>
    </submittedName>
</protein>
<dbReference type="InterPro" id="IPR001347">
    <property type="entry name" value="SIS_dom"/>
</dbReference>
<proteinExistence type="predicted"/>
<feature type="domain" description="SIS" evidence="5">
    <location>
        <begin position="119"/>
        <end position="260"/>
    </location>
</feature>
<dbReference type="CDD" id="cd05013">
    <property type="entry name" value="SIS_RpiR"/>
    <property type="match status" value="1"/>
</dbReference>
<dbReference type="PROSITE" id="PS51464">
    <property type="entry name" value="SIS"/>
    <property type="match status" value="1"/>
</dbReference>
<dbReference type="Gene3D" id="3.40.50.10490">
    <property type="entry name" value="Glucose-6-phosphate isomerase like protein, domain 1"/>
    <property type="match status" value="1"/>
</dbReference>
<evidence type="ECO:0000259" key="5">
    <source>
        <dbReference type="PROSITE" id="PS51464"/>
    </source>
</evidence>
<dbReference type="PROSITE" id="PS51071">
    <property type="entry name" value="HTH_RPIR"/>
    <property type="match status" value="1"/>
</dbReference>
<dbReference type="SUPFAM" id="SSF53697">
    <property type="entry name" value="SIS domain"/>
    <property type="match status" value="1"/>
</dbReference>
<name>A0ABU0LZ56_9BACT</name>
<dbReference type="PANTHER" id="PTHR30514">
    <property type="entry name" value="GLUCOKINASE"/>
    <property type="match status" value="1"/>
</dbReference>
<feature type="domain" description="HTH rpiR-type" evidence="4">
    <location>
        <begin position="3"/>
        <end position="79"/>
    </location>
</feature>
<reference evidence="6" key="1">
    <citation type="submission" date="2023-07" db="EMBL/GenBank/DDBJ databases">
        <title>Genomic Encyclopedia of Type Strains, Phase IV (KMG-IV): sequencing the most valuable type-strain genomes for metagenomic binning, comparative biology and taxonomic classification.</title>
        <authorList>
            <person name="Goeker M."/>
        </authorList>
    </citation>
    <scope>NUCLEOTIDE SEQUENCE [LARGE SCALE GENOMIC DNA]</scope>
    <source>
        <strain evidence="6">DSM 21204</strain>
    </source>
</reference>
<dbReference type="PANTHER" id="PTHR30514:SF17">
    <property type="entry name" value="HTH-TYPE TRANSCRIPTIONAL REGULATOR MURR"/>
    <property type="match status" value="1"/>
</dbReference>
<dbReference type="InterPro" id="IPR036388">
    <property type="entry name" value="WH-like_DNA-bd_sf"/>
</dbReference>
<dbReference type="InterPro" id="IPR009057">
    <property type="entry name" value="Homeodomain-like_sf"/>
</dbReference>
<evidence type="ECO:0000313" key="7">
    <source>
        <dbReference type="Proteomes" id="UP001240643"/>
    </source>
</evidence>
<dbReference type="Pfam" id="PF01418">
    <property type="entry name" value="HTH_6"/>
    <property type="match status" value="1"/>
</dbReference>
<keyword evidence="3" id="KW-0804">Transcription</keyword>
<dbReference type="Pfam" id="PF01380">
    <property type="entry name" value="SIS"/>
    <property type="match status" value="1"/>
</dbReference>
<organism evidence="6 7">
    <name type="scientific">Mycoplasmoides fastidiosum</name>
    <dbReference type="NCBI Taxonomy" id="92758"/>
    <lineage>
        <taxon>Bacteria</taxon>
        <taxon>Bacillati</taxon>
        <taxon>Mycoplasmatota</taxon>
        <taxon>Mycoplasmoidales</taxon>
        <taxon>Mycoplasmoidaceae</taxon>
        <taxon>Mycoplasmoides</taxon>
    </lineage>
</organism>
<evidence type="ECO:0000259" key="4">
    <source>
        <dbReference type="PROSITE" id="PS51071"/>
    </source>
</evidence>
<dbReference type="InterPro" id="IPR047640">
    <property type="entry name" value="RpiR-like"/>
</dbReference>
<accession>A0ABU0LZ56</accession>
<dbReference type="EMBL" id="JAUSWO010000001">
    <property type="protein sequence ID" value="MDQ0513963.1"/>
    <property type="molecule type" value="Genomic_DNA"/>
</dbReference>
<dbReference type="RefSeq" id="WP_256547343.1">
    <property type="nucleotide sequence ID" value="NZ_CP101809.1"/>
</dbReference>
<dbReference type="InterPro" id="IPR046348">
    <property type="entry name" value="SIS_dom_sf"/>
</dbReference>
<dbReference type="Gene3D" id="1.10.10.10">
    <property type="entry name" value="Winged helix-like DNA-binding domain superfamily/Winged helix DNA-binding domain"/>
    <property type="match status" value="1"/>
</dbReference>
<evidence type="ECO:0000256" key="3">
    <source>
        <dbReference type="ARBA" id="ARBA00023163"/>
    </source>
</evidence>
<keyword evidence="1" id="KW-0805">Transcription regulation</keyword>
<keyword evidence="2" id="KW-0238">DNA-binding</keyword>
<dbReference type="InterPro" id="IPR000281">
    <property type="entry name" value="HTH_RpiR"/>
</dbReference>